<dbReference type="PANTHER" id="PTHR30146">
    <property type="entry name" value="LACI-RELATED TRANSCRIPTIONAL REPRESSOR"/>
    <property type="match status" value="1"/>
</dbReference>
<dbReference type="PROSITE" id="PS00356">
    <property type="entry name" value="HTH_LACI_1"/>
    <property type="match status" value="1"/>
</dbReference>
<dbReference type="OrthoDB" id="9798934at2"/>
<feature type="domain" description="HTH lacI-type" evidence="4">
    <location>
        <begin position="4"/>
        <end position="58"/>
    </location>
</feature>
<evidence type="ECO:0000256" key="3">
    <source>
        <dbReference type="ARBA" id="ARBA00023163"/>
    </source>
</evidence>
<dbReference type="AlphaFoldDB" id="A0A4R6ECW0"/>
<accession>A0A4R6ECW0</accession>
<evidence type="ECO:0000313" key="6">
    <source>
        <dbReference type="Proteomes" id="UP000295530"/>
    </source>
</evidence>
<dbReference type="CDD" id="cd01574">
    <property type="entry name" value="PBP1_LacI"/>
    <property type="match status" value="1"/>
</dbReference>
<evidence type="ECO:0000256" key="1">
    <source>
        <dbReference type="ARBA" id="ARBA00023015"/>
    </source>
</evidence>
<dbReference type="GO" id="GO:0003700">
    <property type="term" value="F:DNA-binding transcription factor activity"/>
    <property type="evidence" value="ECO:0007669"/>
    <property type="project" value="TreeGrafter"/>
</dbReference>
<comment type="caution">
    <text evidence="5">The sequence shown here is derived from an EMBL/GenBank/DDBJ whole genome shotgun (WGS) entry which is preliminary data.</text>
</comment>
<dbReference type="Gene3D" id="1.10.260.40">
    <property type="entry name" value="lambda repressor-like DNA-binding domains"/>
    <property type="match status" value="1"/>
</dbReference>
<dbReference type="SUPFAM" id="SSF53822">
    <property type="entry name" value="Periplasmic binding protein-like I"/>
    <property type="match status" value="1"/>
</dbReference>
<proteinExistence type="predicted"/>
<dbReference type="RefSeq" id="WP_133461821.1">
    <property type="nucleotide sequence ID" value="NZ_SNVX01000012.1"/>
</dbReference>
<gene>
    <name evidence="5" type="ORF">EC847_11262</name>
</gene>
<evidence type="ECO:0000256" key="2">
    <source>
        <dbReference type="ARBA" id="ARBA00023125"/>
    </source>
</evidence>
<dbReference type="PANTHER" id="PTHR30146:SF153">
    <property type="entry name" value="LACTOSE OPERON REPRESSOR"/>
    <property type="match status" value="1"/>
</dbReference>
<dbReference type="InterPro" id="IPR000843">
    <property type="entry name" value="HTH_LacI"/>
</dbReference>
<dbReference type="InterPro" id="IPR046335">
    <property type="entry name" value="LacI/GalR-like_sensor"/>
</dbReference>
<keyword evidence="1" id="KW-0805">Transcription regulation</keyword>
<dbReference type="Pfam" id="PF13377">
    <property type="entry name" value="Peripla_BP_3"/>
    <property type="match status" value="1"/>
</dbReference>
<dbReference type="GO" id="GO:0000976">
    <property type="term" value="F:transcription cis-regulatory region binding"/>
    <property type="evidence" value="ECO:0007669"/>
    <property type="project" value="TreeGrafter"/>
</dbReference>
<dbReference type="PROSITE" id="PS50932">
    <property type="entry name" value="HTH_LACI_2"/>
    <property type="match status" value="1"/>
</dbReference>
<evidence type="ECO:0000259" key="4">
    <source>
        <dbReference type="PROSITE" id="PS50932"/>
    </source>
</evidence>
<dbReference type="Proteomes" id="UP000295530">
    <property type="component" value="Unassembled WGS sequence"/>
</dbReference>
<keyword evidence="3" id="KW-0804">Transcription</keyword>
<keyword evidence="2" id="KW-0238">DNA-binding</keyword>
<dbReference type="SUPFAM" id="SSF47413">
    <property type="entry name" value="lambda repressor-like DNA-binding domains"/>
    <property type="match status" value="1"/>
</dbReference>
<dbReference type="EMBL" id="SNVX01000012">
    <property type="protein sequence ID" value="TDN56016.1"/>
    <property type="molecule type" value="Genomic_DNA"/>
</dbReference>
<dbReference type="InterPro" id="IPR028082">
    <property type="entry name" value="Peripla_BP_I"/>
</dbReference>
<dbReference type="SMART" id="SM00354">
    <property type="entry name" value="HTH_LACI"/>
    <property type="match status" value="1"/>
</dbReference>
<keyword evidence="6" id="KW-1185">Reference proteome</keyword>
<name>A0A4R6ECW0_SCAGO</name>
<dbReference type="Pfam" id="PF00356">
    <property type="entry name" value="LacI"/>
    <property type="match status" value="1"/>
</dbReference>
<dbReference type="PRINTS" id="PR00036">
    <property type="entry name" value="HTHLACI"/>
</dbReference>
<evidence type="ECO:0000313" key="5">
    <source>
        <dbReference type="EMBL" id="TDN56016.1"/>
    </source>
</evidence>
<sequence length="356" mass="37795">MKTTTLYDVARVAGVSYQTVSRVINQAAHVSARTRENVERAMAELNYVPNRGAQLLAGKRQPTLGLISADLALHAPSQIASAVKQRAGEQGYAVLISMVTNNAETCCREAVQELLAQRVEGLMINVPLEDDVAQRLRELAAPLPVLFLDVSEQAAVNSLVFSPSQGAQLGVAHLLEQGHSRIALLAGPETSVSARARLAGWQQSLAAAGLTPCAVARGDWSAQSGYEKAHGLLANANKPDAVLVANDQMALGVLRACAEKGIAVPGQLSVVGYDDTTDSAWFTPPLTTVRQAFRDAGEQGVDWLTGEREADVLSQTRLPVSLVVRGSTAPAQQEPPEDLAHRLHELAALASKLGLR</sequence>
<dbReference type="CDD" id="cd01392">
    <property type="entry name" value="HTH_LacI"/>
    <property type="match status" value="1"/>
</dbReference>
<organism evidence="5 6">
    <name type="scientific">Scandinavium goeteborgense</name>
    <dbReference type="NCBI Taxonomy" id="1851514"/>
    <lineage>
        <taxon>Bacteria</taxon>
        <taxon>Pseudomonadati</taxon>
        <taxon>Pseudomonadota</taxon>
        <taxon>Gammaproteobacteria</taxon>
        <taxon>Enterobacterales</taxon>
        <taxon>Enterobacteriaceae</taxon>
        <taxon>Scandinavium</taxon>
    </lineage>
</organism>
<dbReference type="Gene3D" id="3.40.50.2300">
    <property type="match status" value="2"/>
</dbReference>
<protein>
    <submittedName>
        <fullName evidence="5">LacI family transcriptional regulator</fullName>
    </submittedName>
</protein>
<dbReference type="NCBIfam" id="NF007075">
    <property type="entry name" value="PRK09526.1"/>
    <property type="match status" value="1"/>
</dbReference>
<reference evidence="5 6" key="1">
    <citation type="submission" date="2019-03" db="EMBL/GenBank/DDBJ databases">
        <title>Genomic analyses of the natural microbiome of Caenorhabditis elegans.</title>
        <authorList>
            <person name="Samuel B."/>
        </authorList>
    </citation>
    <scope>NUCLEOTIDE SEQUENCE [LARGE SCALE GENOMIC DNA]</scope>
    <source>
        <strain evidence="5 6">BIGb0156</strain>
    </source>
</reference>
<dbReference type="InterPro" id="IPR010982">
    <property type="entry name" value="Lambda_DNA-bd_dom_sf"/>
</dbReference>